<dbReference type="AlphaFoldDB" id="A0A2K9Z377"/>
<protein>
    <submittedName>
        <fullName evidence="1">Uncharacterized protein</fullName>
    </submittedName>
</protein>
<sequence>MKSQVSLSFKSAAGERDDCLGLRSAVLVARTDPDEDLEKIPRSMIASSLAQRSAASAAQSAP</sequence>
<name>A0A2K9Z377_RHILE</name>
<dbReference type="Proteomes" id="UP000238523">
    <property type="component" value="Chromosome"/>
</dbReference>
<evidence type="ECO:0000313" key="2">
    <source>
        <dbReference type="Proteomes" id="UP000238523"/>
    </source>
</evidence>
<organism evidence="1 2">
    <name type="scientific">Rhizobium leguminosarum</name>
    <dbReference type="NCBI Taxonomy" id="384"/>
    <lineage>
        <taxon>Bacteria</taxon>
        <taxon>Pseudomonadati</taxon>
        <taxon>Pseudomonadota</taxon>
        <taxon>Alphaproteobacteria</taxon>
        <taxon>Hyphomicrobiales</taxon>
        <taxon>Rhizobiaceae</taxon>
        <taxon>Rhizobium/Agrobacterium group</taxon>
        <taxon>Rhizobium</taxon>
    </lineage>
</organism>
<reference evidence="1 2" key="1">
    <citation type="submission" date="2017-11" db="EMBL/GenBank/DDBJ databases">
        <title>Complete genome of Rhizobium leguminosarum Norway, an ineffective micro-symbiont.</title>
        <authorList>
            <person name="Hoffrichter A."/>
            <person name="Liang J."/>
            <person name="Brachmann A."/>
            <person name="Marin M."/>
        </authorList>
    </citation>
    <scope>NUCLEOTIDE SEQUENCE [LARGE SCALE GENOMIC DNA]</scope>
    <source>
        <strain evidence="1 2">Norway</strain>
    </source>
</reference>
<gene>
    <name evidence="1" type="ORF">CUJ84_Chr002329</name>
</gene>
<accession>A0A2K9Z377</accession>
<evidence type="ECO:0000313" key="1">
    <source>
        <dbReference type="EMBL" id="AUW42685.1"/>
    </source>
</evidence>
<proteinExistence type="predicted"/>
<dbReference type="EMBL" id="CP025012">
    <property type="protein sequence ID" value="AUW42685.1"/>
    <property type="molecule type" value="Genomic_DNA"/>
</dbReference>